<feature type="transmembrane region" description="Helical" evidence="1">
    <location>
        <begin position="155"/>
        <end position="178"/>
    </location>
</feature>
<proteinExistence type="predicted"/>
<organism evidence="2 3">
    <name type="scientific">Candidatus Enterococcus wittei</name>
    <dbReference type="NCBI Taxonomy" id="1987383"/>
    <lineage>
        <taxon>Bacteria</taxon>
        <taxon>Bacillati</taxon>
        <taxon>Bacillota</taxon>
        <taxon>Bacilli</taxon>
        <taxon>Lactobacillales</taxon>
        <taxon>Enterococcaceae</taxon>
        <taxon>Enterococcus</taxon>
    </lineage>
</organism>
<evidence type="ECO:0000256" key="1">
    <source>
        <dbReference type="SAM" id="Phobius"/>
    </source>
</evidence>
<reference evidence="2 3" key="1">
    <citation type="submission" date="2017-05" db="EMBL/GenBank/DDBJ databases">
        <title>The Genome Sequence of Enterococcus sp. 10A9_DIV0425.</title>
        <authorList>
            <consortium name="The Broad Institute Genomics Platform"/>
            <consortium name="The Broad Institute Genomic Center for Infectious Diseases"/>
            <person name="Earl A."/>
            <person name="Manson A."/>
            <person name="Schwartman J."/>
            <person name="Gilmore M."/>
            <person name="Abouelleil A."/>
            <person name="Cao P."/>
            <person name="Chapman S."/>
            <person name="Cusick C."/>
            <person name="Shea T."/>
            <person name="Young S."/>
            <person name="Neafsey D."/>
            <person name="Nusbaum C."/>
            <person name="Birren B."/>
        </authorList>
    </citation>
    <scope>NUCLEOTIDE SEQUENCE [LARGE SCALE GENOMIC DNA]</scope>
    <source>
        <strain evidence="2 3">10A9_DIV0425</strain>
    </source>
</reference>
<feature type="transmembrane region" description="Helical" evidence="1">
    <location>
        <begin position="185"/>
        <end position="210"/>
    </location>
</feature>
<name>A0A242K0K6_9ENTE</name>
<accession>A0A242K0K6</accession>
<dbReference type="AlphaFoldDB" id="A0A242K0K6"/>
<evidence type="ECO:0000313" key="2">
    <source>
        <dbReference type="EMBL" id="OTP11188.1"/>
    </source>
</evidence>
<keyword evidence="1" id="KW-0812">Transmembrane</keyword>
<keyword evidence="1" id="KW-0472">Membrane</keyword>
<dbReference type="EMBL" id="NGMO01000002">
    <property type="protein sequence ID" value="OTP11188.1"/>
    <property type="molecule type" value="Genomic_DNA"/>
</dbReference>
<dbReference type="Proteomes" id="UP000194933">
    <property type="component" value="Unassembled WGS sequence"/>
</dbReference>
<keyword evidence="3" id="KW-1185">Reference proteome</keyword>
<evidence type="ECO:0000313" key="3">
    <source>
        <dbReference type="Proteomes" id="UP000194933"/>
    </source>
</evidence>
<gene>
    <name evidence="2" type="ORF">A5844_001322</name>
</gene>
<sequence length="263" mass="29196">MLSIACSIIMFCLSIAGVFLCTLANEQFMVTQIKQTNYTKNVTNEINQRIQAYHQEAGVTPEVLAEVVPETLVKENMNEFIQGLYRNEEVTLSGESEVEAKLNRIIDTYKVKPEDENTQANEELAIYMITGIFQRSVQPNYLEKFVEKILSVKEILLSSAYIVIGIFSLFMISLIYLLRHSFKRLIQVLAGIVLASGGQLLLLGGGLFLISPVQISGQMVAFHQLMTSYTQAFALTLLAVAALEVSIGGLILIGTIIHSKVKK</sequence>
<feature type="transmembrane region" description="Helical" evidence="1">
    <location>
        <begin position="230"/>
        <end position="257"/>
    </location>
</feature>
<comment type="caution">
    <text evidence="2">The sequence shown here is derived from an EMBL/GenBank/DDBJ whole genome shotgun (WGS) entry which is preliminary data.</text>
</comment>
<protein>
    <submittedName>
        <fullName evidence="2">Uncharacterized protein</fullName>
    </submittedName>
</protein>
<keyword evidence="1" id="KW-1133">Transmembrane helix</keyword>